<feature type="chain" id="PRO_5038981298" evidence="1">
    <location>
        <begin position="24"/>
        <end position="168"/>
    </location>
</feature>
<name>A0A417Y1K4_9ACTN</name>
<dbReference type="InterPro" id="IPR035940">
    <property type="entry name" value="CAP_sf"/>
</dbReference>
<feature type="signal peptide" evidence="1">
    <location>
        <begin position="1"/>
        <end position="23"/>
    </location>
</feature>
<dbReference type="Gene3D" id="3.40.33.10">
    <property type="entry name" value="CAP"/>
    <property type="match status" value="1"/>
</dbReference>
<evidence type="ECO:0000259" key="2">
    <source>
        <dbReference type="Pfam" id="PF00188"/>
    </source>
</evidence>
<dbReference type="PANTHER" id="PTHR31157">
    <property type="entry name" value="SCP DOMAIN-CONTAINING PROTEIN"/>
    <property type="match status" value="1"/>
</dbReference>
<dbReference type="InterPro" id="IPR014044">
    <property type="entry name" value="CAP_dom"/>
</dbReference>
<keyword evidence="4" id="KW-1185">Reference proteome</keyword>
<dbReference type="OrthoDB" id="68195at2"/>
<dbReference type="AlphaFoldDB" id="A0A417Y1K4"/>
<protein>
    <submittedName>
        <fullName evidence="3">CAP domain-containing protein</fullName>
    </submittedName>
</protein>
<evidence type="ECO:0000313" key="3">
    <source>
        <dbReference type="EMBL" id="RHW26540.1"/>
    </source>
</evidence>
<evidence type="ECO:0000256" key="1">
    <source>
        <dbReference type="SAM" id="SignalP"/>
    </source>
</evidence>
<dbReference type="EMBL" id="QXGH01000017">
    <property type="protein sequence ID" value="RHW26540.1"/>
    <property type="molecule type" value="Genomic_DNA"/>
</dbReference>
<accession>A0A417Y1K4</accession>
<organism evidence="3 4">
    <name type="scientific">Nocardioides immobilis</name>
    <dbReference type="NCBI Taxonomy" id="2049295"/>
    <lineage>
        <taxon>Bacteria</taxon>
        <taxon>Bacillati</taxon>
        <taxon>Actinomycetota</taxon>
        <taxon>Actinomycetes</taxon>
        <taxon>Propionibacteriales</taxon>
        <taxon>Nocardioidaceae</taxon>
        <taxon>Nocardioides</taxon>
    </lineage>
</organism>
<comment type="caution">
    <text evidence="3">The sequence shown here is derived from an EMBL/GenBank/DDBJ whole genome shotgun (WGS) entry which is preliminary data.</text>
</comment>
<evidence type="ECO:0000313" key="4">
    <source>
        <dbReference type="Proteomes" id="UP000283644"/>
    </source>
</evidence>
<dbReference type="RefSeq" id="WP_118925954.1">
    <property type="nucleotide sequence ID" value="NZ_QXGH01000017.1"/>
</dbReference>
<reference evidence="3 4" key="1">
    <citation type="submission" date="2018-09" db="EMBL/GenBank/DDBJ databases">
        <title>Genome sequencing of Nocardioides immobilis CCTCC AB 2017083 for comparison to Nocardioides silvaticus.</title>
        <authorList>
            <person name="Li C."/>
            <person name="Wang G."/>
        </authorList>
    </citation>
    <scope>NUCLEOTIDE SEQUENCE [LARGE SCALE GENOMIC DNA]</scope>
    <source>
        <strain evidence="3 4">CCTCC AB 2017083</strain>
    </source>
</reference>
<keyword evidence="1" id="KW-0732">Signal</keyword>
<proteinExistence type="predicted"/>
<feature type="domain" description="SCP" evidence="2">
    <location>
        <begin position="49"/>
        <end position="165"/>
    </location>
</feature>
<dbReference type="SUPFAM" id="SSF55797">
    <property type="entry name" value="PR-1-like"/>
    <property type="match status" value="1"/>
</dbReference>
<dbReference type="Proteomes" id="UP000283644">
    <property type="component" value="Unassembled WGS sequence"/>
</dbReference>
<sequence>MRITIAVLAALASSLLVAPAPTAAVAPSDDRTVQSERAAQVSPKAKVIALVNARRENRGCNPLRRNAALGRAAQKHSRRMGNAHTLSHDLPGEPSLGTRITRAGYRNWRRIGENIAYNYATPEAVVAGWMASRGHRRNILRCSFKHTGVGLVVDSHGHTWWTQTFGRR</sequence>
<dbReference type="PANTHER" id="PTHR31157:SF1">
    <property type="entry name" value="SCP DOMAIN-CONTAINING PROTEIN"/>
    <property type="match status" value="1"/>
</dbReference>
<dbReference type="CDD" id="cd05379">
    <property type="entry name" value="CAP_bacterial"/>
    <property type="match status" value="1"/>
</dbReference>
<gene>
    <name evidence="3" type="ORF">D0Z08_14560</name>
</gene>
<dbReference type="Pfam" id="PF00188">
    <property type="entry name" value="CAP"/>
    <property type="match status" value="1"/>
</dbReference>